<name>A0A2B7WU09_9EURO</name>
<dbReference type="STRING" id="2060905.A0A2B7WU09"/>
<reference evidence="1 2" key="1">
    <citation type="submission" date="2017-10" db="EMBL/GenBank/DDBJ databases">
        <title>Comparative genomics in systemic dimorphic fungi from Ajellomycetaceae.</title>
        <authorList>
            <person name="Munoz J.F."/>
            <person name="Mcewen J.G."/>
            <person name="Clay O.K."/>
            <person name="Cuomo C.A."/>
        </authorList>
    </citation>
    <scope>NUCLEOTIDE SEQUENCE [LARGE SCALE GENOMIC DNA]</scope>
    <source>
        <strain evidence="1 2">UAMH130</strain>
    </source>
</reference>
<sequence length="194" mass="22220">MTAQSSPEGIINVSGPQQPFAADQRAHARRRFYAIINHFHTADNSRSGGYRHPKLVLYTYEYSRSELSQDTFLRAFLKYMNLDVAGEEEIDFDDEDLEKQLGQNLIAFADFLLHNFFLPRLLLIQRPIYIWIRSTSRFTVKASGRQTLQPSPASLSAIQSAQGGTREFYWDTRPIVSPSRFLPHPRPSPLCDLA</sequence>
<dbReference type="EMBL" id="PDNC01000091">
    <property type="protein sequence ID" value="PGH00080.1"/>
    <property type="molecule type" value="Genomic_DNA"/>
</dbReference>
<accession>A0A2B7WU09</accession>
<dbReference type="Proteomes" id="UP000224080">
    <property type="component" value="Unassembled WGS sequence"/>
</dbReference>
<dbReference type="AlphaFoldDB" id="A0A2B7WU09"/>
<protein>
    <submittedName>
        <fullName evidence="1">Uncharacterized protein</fullName>
    </submittedName>
</protein>
<evidence type="ECO:0000313" key="1">
    <source>
        <dbReference type="EMBL" id="PGH00080.1"/>
    </source>
</evidence>
<evidence type="ECO:0000313" key="2">
    <source>
        <dbReference type="Proteomes" id="UP000224080"/>
    </source>
</evidence>
<organism evidence="1 2">
    <name type="scientific">Blastomyces parvus</name>
    <dbReference type="NCBI Taxonomy" id="2060905"/>
    <lineage>
        <taxon>Eukaryota</taxon>
        <taxon>Fungi</taxon>
        <taxon>Dikarya</taxon>
        <taxon>Ascomycota</taxon>
        <taxon>Pezizomycotina</taxon>
        <taxon>Eurotiomycetes</taxon>
        <taxon>Eurotiomycetidae</taxon>
        <taxon>Onygenales</taxon>
        <taxon>Ajellomycetaceae</taxon>
        <taxon>Blastomyces</taxon>
    </lineage>
</organism>
<gene>
    <name evidence="1" type="ORF">GX51_05977</name>
</gene>
<proteinExistence type="predicted"/>
<comment type="caution">
    <text evidence="1">The sequence shown here is derived from an EMBL/GenBank/DDBJ whole genome shotgun (WGS) entry which is preliminary data.</text>
</comment>
<dbReference type="OrthoDB" id="4204267at2759"/>
<keyword evidence="2" id="KW-1185">Reference proteome</keyword>